<evidence type="ECO:0000256" key="1">
    <source>
        <dbReference type="ARBA" id="ARBA00004651"/>
    </source>
</evidence>
<evidence type="ECO:0000256" key="6">
    <source>
        <dbReference type="ARBA" id="ARBA00023136"/>
    </source>
</evidence>
<dbReference type="PANTHER" id="PTHR43227">
    <property type="entry name" value="BLL4140 PROTEIN"/>
    <property type="match status" value="1"/>
</dbReference>
<keyword evidence="4 7" id="KW-0812">Transmembrane</keyword>
<dbReference type="PANTHER" id="PTHR43227:SF8">
    <property type="entry name" value="DIACETYLCHITOBIOSE UPTAKE SYSTEM PERMEASE PROTEIN DASB"/>
    <property type="match status" value="1"/>
</dbReference>
<protein>
    <submittedName>
        <fullName evidence="10">ABC transporter, permease protein</fullName>
    </submittedName>
</protein>
<name>U2T8R7_LEIAQ</name>
<evidence type="ECO:0000313" key="11">
    <source>
        <dbReference type="Proteomes" id="UP000016605"/>
    </source>
</evidence>
<dbReference type="Pfam" id="PF00528">
    <property type="entry name" value="BPD_transp_1"/>
    <property type="match status" value="1"/>
</dbReference>
<dbReference type="PROSITE" id="PS50928">
    <property type="entry name" value="ABC_TM1"/>
    <property type="match status" value="1"/>
</dbReference>
<feature type="transmembrane region" description="Helical" evidence="7">
    <location>
        <begin position="139"/>
        <end position="162"/>
    </location>
</feature>
<evidence type="ECO:0000256" key="4">
    <source>
        <dbReference type="ARBA" id="ARBA00022692"/>
    </source>
</evidence>
<feature type="transmembrane region" description="Helical" evidence="7">
    <location>
        <begin position="193"/>
        <end position="217"/>
    </location>
</feature>
<evidence type="ECO:0000256" key="8">
    <source>
        <dbReference type="SAM" id="MobiDB-lite"/>
    </source>
</evidence>
<keyword evidence="2 7" id="KW-0813">Transport</keyword>
<evidence type="ECO:0000313" key="10">
    <source>
        <dbReference type="EMBL" id="ERK71092.1"/>
    </source>
</evidence>
<dbReference type="CDD" id="cd06261">
    <property type="entry name" value="TM_PBP2"/>
    <property type="match status" value="1"/>
</dbReference>
<comment type="caution">
    <text evidence="10">The sequence shown here is derived from an EMBL/GenBank/DDBJ whole genome shotgun (WGS) entry which is preliminary data.</text>
</comment>
<dbReference type="AlphaFoldDB" id="U2T8R7"/>
<dbReference type="PATRIC" id="fig|1358026.3.peg.2182"/>
<feature type="transmembrane region" description="Helical" evidence="7">
    <location>
        <begin position="238"/>
        <end position="261"/>
    </location>
</feature>
<evidence type="ECO:0000256" key="5">
    <source>
        <dbReference type="ARBA" id="ARBA00022989"/>
    </source>
</evidence>
<comment type="similarity">
    <text evidence="7">Belongs to the binding-protein-dependent transport system permease family.</text>
</comment>
<dbReference type="InterPro" id="IPR000515">
    <property type="entry name" value="MetI-like"/>
</dbReference>
<organism evidence="10 11">
    <name type="scientific">Leifsonia aquatica ATCC 14665</name>
    <dbReference type="NCBI Taxonomy" id="1358026"/>
    <lineage>
        <taxon>Bacteria</taxon>
        <taxon>Bacillati</taxon>
        <taxon>Actinomycetota</taxon>
        <taxon>Actinomycetes</taxon>
        <taxon>Micrococcales</taxon>
        <taxon>Microbacteriaceae</taxon>
        <taxon>Leifsonia</taxon>
    </lineage>
</organism>
<comment type="subcellular location">
    <subcellularLocation>
        <location evidence="1 7">Cell membrane</location>
        <topology evidence="1 7">Multi-pass membrane protein</topology>
    </subcellularLocation>
</comment>
<feature type="transmembrane region" description="Helical" evidence="7">
    <location>
        <begin position="99"/>
        <end position="127"/>
    </location>
</feature>
<dbReference type="GO" id="GO:0055085">
    <property type="term" value="P:transmembrane transport"/>
    <property type="evidence" value="ECO:0007669"/>
    <property type="project" value="InterPro"/>
</dbReference>
<feature type="region of interest" description="Disordered" evidence="8">
    <location>
        <begin position="1"/>
        <end position="37"/>
    </location>
</feature>
<gene>
    <name evidence="10" type="ORF">N136_02559</name>
</gene>
<proteinExistence type="inferred from homology"/>
<dbReference type="SUPFAM" id="SSF161098">
    <property type="entry name" value="MetI-like"/>
    <property type="match status" value="1"/>
</dbReference>
<dbReference type="HOGENOM" id="CLU_016047_0_3_11"/>
<dbReference type="InterPro" id="IPR050809">
    <property type="entry name" value="UgpAE/MalFG_permease"/>
</dbReference>
<evidence type="ECO:0000256" key="7">
    <source>
        <dbReference type="RuleBase" id="RU363032"/>
    </source>
</evidence>
<evidence type="ECO:0000256" key="3">
    <source>
        <dbReference type="ARBA" id="ARBA00022475"/>
    </source>
</evidence>
<dbReference type="EMBL" id="AWVQ01000332">
    <property type="protein sequence ID" value="ERK71092.1"/>
    <property type="molecule type" value="Genomic_DNA"/>
</dbReference>
<reference evidence="10 11" key="1">
    <citation type="submission" date="2013-08" db="EMBL/GenBank/DDBJ databases">
        <authorList>
            <person name="Weinstock G."/>
            <person name="Sodergren E."/>
            <person name="Wylie T."/>
            <person name="Fulton L."/>
            <person name="Fulton R."/>
            <person name="Fronick C."/>
            <person name="O'Laughlin M."/>
            <person name="Godfrey J."/>
            <person name="Miner T."/>
            <person name="Herter B."/>
            <person name="Appelbaum E."/>
            <person name="Cordes M."/>
            <person name="Lek S."/>
            <person name="Wollam A."/>
            <person name="Pepin K.H."/>
            <person name="Palsikar V.B."/>
            <person name="Mitreva M."/>
            <person name="Wilson R.K."/>
        </authorList>
    </citation>
    <scope>NUCLEOTIDE SEQUENCE [LARGE SCALE GENOMIC DNA]</scope>
    <source>
        <strain evidence="10 11">ATCC 14665</strain>
    </source>
</reference>
<sequence length="330" mass="36773">MILGRRTDVTTTQETPAATGRPARPARTPKQGAPRPRKRQLAPYMLLLPAIAILLLALGYPIVWQVITSMQHFGLAQQFGQPAPFVWFQNYITLFSDPYMWIVVGRSIAFCLVTAAVTVIIGVGLALLMTGVHAVVRVILQIALLLAWAMPVVAAMTVWNWLFDWRRGLINNVLSSWGLDFQGHNWLQNPLSFFFVAMIIVVWMSVPFVAFSVYAGLTQVSGEVLEAAQMDGAKGFQRLRYIILPMIRPVLGIVLLLQIIWDLRVFTQIKLLQDKGSIASETNLLGTYIYQLGVGSSDFAMASAVSVFVLILTVALSWFYVRSLIKEDES</sequence>
<keyword evidence="6 7" id="KW-0472">Membrane</keyword>
<feature type="compositionally biased region" description="Low complexity" evidence="8">
    <location>
        <begin position="15"/>
        <end position="29"/>
    </location>
</feature>
<dbReference type="GO" id="GO:0005886">
    <property type="term" value="C:plasma membrane"/>
    <property type="evidence" value="ECO:0007669"/>
    <property type="project" value="UniProtKB-SubCell"/>
</dbReference>
<feature type="transmembrane region" description="Helical" evidence="7">
    <location>
        <begin position="299"/>
        <end position="321"/>
    </location>
</feature>
<keyword evidence="3" id="KW-1003">Cell membrane</keyword>
<feature type="transmembrane region" description="Helical" evidence="7">
    <location>
        <begin position="44"/>
        <end position="67"/>
    </location>
</feature>
<accession>U2T8R7</accession>
<dbReference type="Proteomes" id="UP000016605">
    <property type="component" value="Unassembled WGS sequence"/>
</dbReference>
<keyword evidence="5 7" id="KW-1133">Transmembrane helix</keyword>
<feature type="domain" description="ABC transmembrane type-1" evidence="9">
    <location>
        <begin position="104"/>
        <end position="320"/>
    </location>
</feature>
<dbReference type="Gene3D" id="1.10.3720.10">
    <property type="entry name" value="MetI-like"/>
    <property type="match status" value="1"/>
</dbReference>
<dbReference type="OrthoDB" id="9804439at2"/>
<dbReference type="InterPro" id="IPR035906">
    <property type="entry name" value="MetI-like_sf"/>
</dbReference>
<evidence type="ECO:0000256" key="2">
    <source>
        <dbReference type="ARBA" id="ARBA00022448"/>
    </source>
</evidence>
<evidence type="ECO:0000259" key="9">
    <source>
        <dbReference type="PROSITE" id="PS50928"/>
    </source>
</evidence>